<dbReference type="EMBL" id="MDLC01000015">
    <property type="protein sequence ID" value="ODS24037.1"/>
    <property type="molecule type" value="Genomic_DNA"/>
</dbReference>
<protein>
    <submittedName>
        <fullName evidence="1">Uncharacterized protein</fullName>
    </submittedName>
</protein>
<evidence type="ECO:0000313" key="1">
    <source>
        <dbReference type="EMBL" id="ODS24037.1"/>
    </source>
</evidence>
<sequence>MTKFTNGRLISDYLALRLWDKKVQWFYKVLTKIESRSLAPETSLCESSYDIFQILGKIGGHKKHRNLMRMISEQQKAIAEIKAAMIADEDFAEKFAAELLDEQTYKKVMSIFVP</sequence>
<proteinExistence type="predicted"/>
<organism evidence="1 2">
    <name type="scientific">Candidatus Endobugula sertula</name>
    <name type="common">Bugula neritina bacterial symbiont</name>
    <dbReference type="NCBI Taxonomy" id="62101"/>
    <lineage>
        <taxon>Bacteria</taxon>
        <taxon>Pseudomonadati</taxon>
        <taxon>Pseudomonadota</taxon>
        <taxon>Gammaproteobacteria</taxon>
        <taxon>Cellvibrionales</taxon>
        <taxon>Cellvibrionaceae</taxon>
        <taxon>Candidatus Endobugula</taxon>
    </lineage>
</organism>
<gene>
    <name evidence="1" type="ORF">AB835_05815</name>
</gene>
<reference evidence="1 2" key="1">
    <citation type="journal article" date="2016" name="Appl. Environ. Microbiol.">
        <title>Lack of Overt Genome Reduction in the Bryostatin-Producing Bryozoan Symbiont "Candidatus Endobugula sertula".</title>
        <authorList>
            <person name="Miller I.J."/>
            <person name="Vanee N."/>
            <person name="Fong S.S."/>
            <person name="Lim-Fong G.E."/>
            <person name="Kwan J.C."/>
        </authorList>
    </citation>
    <scope>NUCLEOTIDE SEQUENCE [LARGE SCALE GENOMIC DNA]</scope>
    <source>
        <strain evidence="1">AB1-4</strain>
    </source>
</reference>
<evidence type="ECO:0000313" key="2">
    <source>
        <dbReference type="Proteomes" id="UP000242502"/>
    </source>
</evidence>
<dbReference type="Proteomes" id="UP000242502">
    <property type="component" value="Unassembled WGS sequence"/>
</dbReference>
<name>A0A1D2QR38_9GAMM</name>
<dbReference type="AlphaFoldDB" id="A0A1D2QR38"/>
<accession>A0A1D2QR38</accession>
<comment type="caution">
    <text evidence="1">The sequence shown here is derived from an EMBL/GenBank/DDBJ whole genome shotgun (WGS) entry which is preliminary data.</text>
</comment>